<dbReference type="InterPro" id="IPR036162">
    <property type="entry name" value="Resolvase-like_N_sf"/>
</dbReference>
<dbReference type="InterPro" id="IPR006119">
    <property type="entry name" value="Resolv_N"/>
</dbReference>
<dbReference type="AlphaFoldDB" id="A0AB37FXK8"/>
<dbReference type="Pfam" id="PF07508">
    <property type="entry name" value="Recombinase"/>
    <property type="match status" value="1"/>
</dbReference>
<evidence type="ECO:0000313" key="3">
    <source>
        <dbReference type="EMBL" id="QOE27615.1"/>
    </source>
</evidence>
<dbReference type="GO" id="GO:0000150">
    <property type="term" value="F:DNA strand exchange activity"/>
    <property type="evidence" value="ECO:0007669"/>
    <property type="project" value="InterPro"/>
</dbReference>
<dbReference type="SMART" id="SM00857">
    <property type="entry name" value="Resolvase"/>
    <property type="match status" value="1"/>
</dbReference>
<protein>
    <recommendedName>
        <fullName evidence="5">Recombinase</fullName>
    </recommendedName>
</protein>
<feature type="domain" description="Resolvase/invertase-type recombinase catalytic" evidence="1">
    <location>
        <begin position="3"/>
        <end position="155"/>
    </location>
</feature>
<dbReference type="PANTHER" id="PTHR30461">
    <property type="entry name" value="DNA-INVERTASE FROM LAMBDOID PROPHAGE"/>
    <property type="match status" value="1"/>
</dbReference>
<dbReference type="Proteomes" id="UP000516797">
    <property type="component" value="Chromosome"/>
</dbReference>
<evidence type="ECO:0008006" key="5">
    <source>
        <dbReference type="Google" id="ProtNLM"/>
    </source>
</evidence>
<dbReference type="InterPro" id="IPR025827">
    <property type="entry name" value="Zn_ribbon_recom_dom"/>
</dbReference>
<dbReference type="GO" id="GO:0003677">
    <property type="term" value="F:DNA binding"/>
    <property type="evidence" value="ECO:0007669"/>
    <property type="project" value="InterPro"/>
</dbReference>
<dbReference type="PROSITE" id="PS51736">
    <property type="entry name" value="RECOMBINASES_3"/>
    <property type="match status" value="1"/>
</dbReference>
<dbReference type="Pfam" id="PF13408">
    <property type="entry name" value="Zn_ribbon_recom"/>
    <property type="match status" value="1"/>
</dbReference>
<reference evidence="3 4" key="1">
    <citation type="submission" date="2020-07" db="EMBL/GenBank/DDBJ databases">
        <title>Complete genome sequences of Streptococcus suis pig pathogenic strain 10, 13-00283-02 and 16085/3b.</title>
        <authorList>
            <person name="Bunk B."/>
            <person name="Jakobczak B."/>
            <person name="Florian V."/>
            <person name="Dittmar D."/>
            <person name="Maeder U."/>
            <person name="Jarek M."/>
            <person name="Baums C.G."/>
            <person name="Haeussler S."/>
            <person name="Voelker U."/>
            <person name="Michalik S."/>
        </authorList>
    </citation>
    <scope>NUCLEOTIDE SEQUENCE [LARGE SCALE GENOMIC DNA]</scope>
    <source>
        <strain evidence="3 4">13-00283-02</strain>
    </source>
</reference>
<dbReference type="RefSeq" id="WP_017768967.1">
    <property type="nucleotide sequence ID" value="NZ_CECV01000005.1"/>
</dbReference>
<proteinExistence type="predicted"/>
<dbReference type="InterPro" id="IPR050639">
    <property type="entry name" value="SSR_resolvase"/>
</dbReference>
<dbReference type="SUPFAM" id="SSF53041">
    <property type="entry name" value="Resolvase-like"/>
    <property type="match status" value="1"/>
</dbReference>
<dbReference type="Gene3D" id="3.90.1750.20">
    <property type="entry name" value="Putative Large Serine Recombinase, Chain B, Domain 2"/>
    <property type="match status" value="1"/>
</dbReference>
<dbReference type="PROSITE" id="PS51737">
    <property type="entry name" value="RECOMBINASE_DNA_BIND"/>
    <property type="match status" value="1"/>
</dbReference>
<dbReference type="InterPro" id="IPR011109">
    <property type="entry name" value="DNA_bind_recombinase_dom"/>
</dbReference>
<name>A0AB37FXK8_STRSU</name>
<sequence>MTQTCIYLRLSRDDGDNIESNSIVNQRSLLRDYAQKHDLIILEEFVDDGISGLTFNRPDFNRMMTMVNEKRIDTIIVKDLSRFGRDYIETGKYIQRIFPSIGVRFISVNDHYDSLTADTNETHLVLPIKSLINDSYCRDISMKVRSTQKAKRQNGEFIGAFAPYGYRKDDNVRNHLVVDESARSIIEKIFTLKLEGYSSNRIATYLNKAGIATPLQYKKSCHENFKGFYGNSNQWNAKMVNRILVNRVYTGTLEQGKHTKLNYKSKQSLKVSPDDWVRVENTHEGIVSKSTFEIANSLLLRDVKNGKGQPSLFTGLLFCKDCQSQMIQRKVRYKKIETIQYICSTYNKGKGCSRHSIKDDSLLEVISTLIAQHLEWKSYLIERIPHYLSQEPFLEIDFTGLVTERKKYELLIQSLYMDLDDGLINELEYQEFQRHYRQKLKQVEETIALKKELAQELYHKLQDREAWLKQLSELRDTDCLNRLTLVSLLDRINIGEDHEITLVFHDIKEMDILQQFSQSETEAV</sequence>
<dbReference type="InterPro" id="IPR038109">
    <property type="entry name" value="DNA_bind_recomb_sf"/>
</dbReference>
<feature type="domain" description="Recombinase" evidence="2">
    <location>
        <begin position="163"/>
        <end position="305"/>
    </location>
</feature>
<evidence type="ECO:0000259" key="1">
    <source>
        <dbReference type="PROSITE" id="PS51736"/>
    </source>
</evidence>
<gene>
    <name evidence="3" type="ORF">SSU1300283_00284</name>
</gene>
<accession>A0AB37FXK8</accession>
<organism evidence="3 4">
    <name type="scientific">Streptococcus suis</name>
    <dbReference type="NCBI Taxonomy" id="1307"/>
    <lineage>
        <taxon>Bacteria</taxon>
        <taxon>Bacillati</taxon>
        <taxon>Bacillota</taxon>
        <taxon>Bacilli</taxon>
        <taxon>Lactobacillales</taxon>
        <taxon>Streptococcaceae</taxon>
        <taxon>Streptococcus</taxon>
    </lineage>
</organism>
<evidence type="ECO:0000313" key="4">
    <source>
        <dbReference type="Proteomes" id="UP000516797"/>
    </source>
</evidence>
<dbReference type="Pfam" id="PF00239">
    <property type="entry name" value="Resolvase"/>
    <property type="match status" value="1"/>
</dbReference>
<dbReference type="EMBL" id="CP058741">
    <property type="protein sequence ID" value="QOE27615.1"/>
    <property type="molecule type" value="Genomic_DNA"/>
</dbReference>
<dbReference type="Gene3D" id="3.40.50.1390">
    <property type="entry name" value="Resolvase, N-terminal catalytic domain"/>
    <property type="match status" value="1"/>
</dbReference>
<evidence type="ECO:0000259" key="2">
    <source>
        <dbReference type="PROSITE" id="PS51737"/>
    </source>
</evidence>
<dbReference type="PANTHER" id="PTHR30461:SF23">
    <property type="entry name" value="DNA RECOMBINASE-RELATED"/>
    <property type="match status" value="1"/>
</dbReference>